<feature type="transmembrane region" description="Helical" evidence="1">
    <location>
        <begin position="29"/>
        <end position="47"/>
    </location>
</feature>
<feature type="transmembrane region" description="Helical" evidence="1">
    <location>
        <begin position="123"/>
        <end position="144"/>
    </location>
</feature>
<name>A0ABS2ZFP3_9BACL</name>
<accession>A0ABS2ZFP3</accession>
<evidence type="ECO:0000313" key="3">
    <source>
        <dbReference type="Proteomes" id="UP001319060"/>
    </source>
</evidence>
<keyword evidence="1" id="KW-0812">Transmembrane</keyword>
<feature type="transmembrane region" description="Helical" evidence="1">
    <location>
        <begin position="6"/>
        <end position="22"/>
    </location>
</feature>
<dbReference type="Proteomes" id="UP001319060">
    <property type="component" value="Unassembled WGS sequence"/>
</dbReference>
<evidence type="ECO:0000256" key="1">
    <source>
        <dbReference type="SAM" id="Phobius"/>
    </source>
</evidence>
<reference evidence="2 3" key="1">
    <citation type="submission" date="2021-01" db="EMBL/GenBank/DDBJ databases">
        <title>Genome Sequencing of Type Strains.</title>
        <authorList>
            <person name="Lemaire J.F."/>
            <person name="Inderbitzin P."/>
            <person name="Collins S.B."/>
            <person name="Wespe N."/>
            <person name="Knight-Connoni V."/>
        </authorList>
    </citation>
    <scope>NUCLEOTIDE SEQUENCE [LARGE SCALE GENOMIC DNA]</scope>
    <source>
        <strain evidence="2 3">DSM 14730</strain>
    </source>
</reference>
<keyword evidence="3" id="KW-1185">Reference proteome</keyword>
<dbReference type="RefSeq" id="WP_188402330.1">
    <property type="nucleotide sequence ID" value="NZ_BMCE01000002.1"/>
</dbReference>
<sequence length="153" mass="17947">MVISLSLFITWFLIGILVPIYKKSHKQQLAFVFLFVEIINSNVPYLLGDAFHFYKITNDMRLYISFSLYQTITIPALYTITIYLYHQVTSIQKKAAILLIFIVVTALLEYQIFSLKIIESSGFWKLVVLIVYRLLLLFLSIFALRGFKRMCKK</sequence>
<proteinExistence type="predicted"/>
<feature type="transmembrane region" description="Helical" evidence="1">
    <location>
        <begin position="97"/>
        <end position="117"/>
    </location>
</feature>
<protein>
    <submittedName>
        <fullName evidence="2">Uncharacterized protein</fullName>
    </submittedName>
</protein>
<evidence type="ECO:0000313" key="2">
    <source>
        <dbReference type="EMBL" id="MBN3545449.1"/>
    </source>
</evidence>
<dbReference type="EMBL" id="JAFHKS010000043">
    <property type="protein sequence ID" value="MBN3545449.1"/>
    <property type="molecule type" value="Genomic_DNA"/>
</dbReference>
<gene>
    <name evidence="2" type="ORF">JYA64_09090</name>
</gene>
<organism evidence="2 3">
    <name type="scientific">Fictibacillus barbaricus</name>
    <dbReference type="NCBI Taxonomy" id="182136"/>
    <lineage>
        <taxon>Bacteria</taxon>
        <taxon>Bacillati</taxon>
        <taxon>Bacillota</taxon>
        <taxon>Bacilli</taxon>
        <taxon>Bacillales</taxon>
        <taxon>Fictibacillaceae</taxon>
        <taxon>Fictibacillus</taxon>
    </lineage>
</organism>
<keyword evidence="1" id="KW-0472">Membrane</keyword>
<comment type="caution">
    <text evidence="2">The sequence shown here is derived from an EMBL/GenBank/DDBJ whole genome shotgun (WGS) entry which is preliminary data.</text>
</comment>
<keyword evidence="1" id="KW-1133">Transmembrane helix</keyword>
<feature type="transmembrane region" description="Helical" evidence="1">
    <location>
        <begin position="67"/>
        <end position="85"/>
    </location>
</feature>